<comment type="caution">
    <text evidence="6">The sequence shown here is derived from an EMBL/GenBank/DDBJ whole genome shotgun (WGS) entry which is preliminary data.</text>
</comment>
<feature type="transmembrane region" description="Helical" evidence="5">
    <location>
        <begin position="193"/>
        <end position="216"/>
    </location>
</feature>
<feature type="transmembrane region" description="Helical" evidence="5">
    <location>
        <begin position="144"/>
        <end position="172"/>
    </location>
</feature>
<organism evidence="6 7">
    <name type="scientific">Vineibacter terrae</name>
    <dbReference type="NCBI Taxonomy" id="2586908"/>
    <lineage>
        <taxon>Bacteria</taxon>
        <taxon>Pseudomonadati</taxon>
        <taxon>Pseudomonadota</taxon>
        <taxon>Alphaproteobacteria</taxon>
        <taxon>Hyphomicrobiales</taxon>
        <taxon>Vineibacter</taxon>
    </lineage>
</organism>
<dbReference type="Proteomes" id="UP000321638">
    <property type="component" value="Unassembled WGS sequence"/>
</dbReference>
<accession>A0A5C8PJL2</accession>
<dbReference type="RefSeq" id="WP_147848539.1">
    <property type="nucleotide sequence ID" value="NZ_VDUZ01000021.1"/>
</dbReference>
<gene>
    <name evidence="6" type="ORF">FHP25_19045</name>
</gene>
<evidence type="ECO:0000313" key="6">
    <source>
        <dbReference type="EMBL" id="TXL74014.1"/>
    </source>
</evidence>
<evidence type="ECO:0008006" key="8">
    <source>
        <dbReference type="Google" id="ProtNLM"/>
    </source>
</evidence>
<keyword evidence="7" id="KW-1185">Reference proteome</keyword>
<feature type="transmembrane region" description="Helical" evidence="5">
    <location>
        <begin position="20"/>
        <end position="46"/>
    </location>
</feature>
<feature type="transmembrane region" description="Helical" evidence="5">
    <location>
        <begin position="66"/>
        <end position="94"/>
    </location>
</feature>
<proteinExistence type="predicted"/>
<comment type="subcellular location">
    <subcellularLocation>
        <location evidence="1">Membrane</location>
        <topology evidence="1">Multi-pass membrane protein</topology>
    </subcellularLocation>
</comment>
<protein>
    <recommendedName>
        <fullName evidence="8">CysZ protein</fullName>
    </recommendedName>
</protein>
<evidence type="ECO:0000256" key="5">
    <source>
        <dbReference type="SAM" id="Phobius"/>
    </source>
</evidence>
<dbReference type="InterPro" id="IPR059112">
    <property type="entry name" value="CysZ/EI24"/>
</dbReference>
<dbReference type="EMBL" id="VDUZ01000021">
    <property type="protein sequence ID" value="TXL74014.1"/>
    <property type="molecule type" value="Genomic_DNA"/>
</dbReference>
<evidence type="ECO:0000256" key="2">
    <source>
        <dbReference type="ARBA" id="ARBA00022692"/>
    </source>
</evidence>
<dbReference type="AlphaFoldDB" id="A0A5C8PJL2"/>
<reference evidence="6 7" key="1">
    <citation type="submission" date="2019-06" db="EMBL/GenBank/DDBJ databases">
        <title>New taxonomy in bacterial strain CC-CFT640, isolated from vineyard.</title>
        <authorList>
            <person name="Lin S.-Y."/>
            <person name="Tsai C.-F."/>
            <person name="Young C.-C."/>
        </authorList>
    </citation>
    <scope>NUCLEOTIDE SEQUENCE [LARGE SCALE GENOMIC DNA]</scope>
    <source>
        <strain evidence="6 7">CC-CFT640</strain>
    </source>
</reference>
<dbReference type="OrthoDB" id="5421146at2"/>
<dbReference type="Pfam" id="PF07264">
    <property type="entry name" value="EI24"/>
    <property type="match status" value="1"/>
</dbReference>
<sequence length="242" mass="26813">MFDAVGKSFAQLGDPKLRWVILKSLGIAILFYIALWFATWFLVAAIPTVDISWLGATGNRWLNELLHFLAGLAAFVLPLFLFPACFGVIVSLFLEEVADAVEARHYPFLGKAPGVPVWIGIWSGVKFFLLLVGINLVLLPIYLILLFFPIASVALFCVVNGYLCSVEYFELVSLRRQPMGEVSALRRAYRSKVWFAGILIAAAGIVPFLNLLAPILGTALMVHVRQALTPVPPTARWVRPTR</sequence>
<evidence type="ECO:0000256" key="4">
    <source>
        <dbReference type="ARBA" id="ARBA00023136"/>
    </source>
</evidence>
<feature type="transmembrane region" description="Helical" evidence="5">
    <location>
        <begin position="115"/>
        <end position="138"/>
    </location>
</feature>
<keyword evidence="4 5" id="KW-0472">Membrane</keyword>
<name>A0A5C8PJL2_9HYPH</name>
<keyword evidence="2 5" id="KW-0812">Transmembrane</keyword>
<keyword evidence="3 5" id="KW-1133">Transmembrane helix</keyword>
<evidence type="ECO:0000313" key="7">
    <source>
        <dbReference type="Proteomes" id="UP000321638"/>
    </source>
</evidence>
<evidence type="ECO:0000256" key="1">
    <source>
        <dbReference type="ARBA" id="ARBA00004141"/>
    </source>
</evidence>
<evidence type="ECO:0000256" key="3">
    <source>
        <dbReference type="ARBA" id="ARBA00022989"/>
    </source>
</evidence>